<dbReference type="RefSeq" id="WP_093238264.1">
    <property type="nucleotide sequence ID" value="NZ_FNQF01000001.1"/>
</dbReference>
<reference evidence="1 2" key="1">
    <citation type="submission" date="2016-10" db="EMBL/GenBank/DDBJ databases">
        <authorList>
            <person name="de Groot N.N."/>
        </authorList>
    </citation>
    <scope>NUCLEOTIDE SEQUENCE [LARGE SCALE GENOMIC DNA]</scope>
    <source>
        <strain evidence="1 2">DSM 23581</strain>
    </source>
</reference>
<organism evidence="1 2">
    <name type="scientific">Psychroflexus halocasei</name>
    <dbReference type="NCBI Taxonomy" id="908615"/>
    <lineage>
        <taxon>Bacteria</taxon>
        <taxon>Pseudomonadati</taxon>
        <taxon>Bacteroidota</taxon>
        <taxon>Flavobacteriia</taxon>
        <taxon>Flavobacteriales</taxon>
        <taxon>Flavobacteriaceae</taxon>
        <taxon>Psychroflexus</taxon>
    </lineage>
</organism>
<dbReference type="AlphaFoldDB" id="A0A1H3VRL3"/>
<dbReference type="EMBL" id="FNQF01000001">
    <property type="protein sequence ID" value="SDZ77321.1"/>
    <property type="molecule type" value="Genomic_DNA"/>
</dbReference>
<sequence>MKSLILSIAFVSTSFFGLSSNTETTFETASVIEEDALYCSAEGKTEDGATVEVTCWFCDCQDNIDALNDLINDNRGGSGD</sequence>
<dbReference type="Proteomes" id="UP000198820">
    <property type="component" value="Unassembled WGS sequence"/>
</dbReference>
<gene>
    <name evidence="1" type="ORF">SAMN05421540_101243</name>
</gene>
<evidence type="ECO:0000313" key="1">
    <source>
        <dbReference type="EMBL" id="SDZ77321.1"/>
    </source>
</evidence>
<proteinExistence type="predicted"/>
<accession>A0A1H3VRL3</accession>
<dbReference type="STRING" id="908615.SAMN05421540_101243"/>
<evidence type="ECO:0000313" key="2">
    <source>
        <dbReference type="Proteomes" id="UP000198820"/>
    </source>
</evidence>
<keyword evidence="2" id="KW-1185">Reference proteome</keyword>
<name>A0A1H3VRL3_9FLAO</name>
<protein>
    <submittedName>
        <fullName evidence="1">Uncharacterized protein</fullName>
    </submittedName>
</protein>